<dbReference type="PANTHER" id="PTHR10589:SF28">
    <property type="entry name" value="UBIQUITIN CARBOXYL-TERMINAL HYDROLASE BAP1"/>
    <property type="match status" value="1"/>
</dbReference>
<feature type="active site" description="Nucleophile" evidence="12">
    <location>
        <position position="147"/>
    </location>
</feature>
<sequence length="1142" mass="123871">MGQEEWLELESDPGLFTLLVEDLGVTGVQVDEIYELSKVPTDPVFGFIFLFRWQQNEKKHNSRRSSRGGGASLNASQASSAGADMALAATNPTLGEISTSTTTLHQGFNNCNRLTSTASERRKLKSEADSSDPEEVFFAHQVVPNSCATHSLLSILMNTSHQSVDLGPLLREFRRATQPLPPSLRGLAIGFMPPLMEAHNRHARQQTSHSPPCLPPACDEAISARVVRCAIEAAQRAALTESENSGSGGGETVAGEDAVGVGCGASGAVGVGAGDTFHFVCFLPVGRFLYELDGLKQEPINHGPLDDPITHVGWTRQCLDLLKQRMRDQEVRYNLMAVVPDRRLALTSRLDNLEKNRSILEKTIQQLTNSNATAVAIKLEHNGSLEPHSVEVNGAVRNMEEEPVETEPDSEVDVKTMEVEVDAEDAGEWSLDPLEGELEADGRPVTRAASRAAAAAAAAAAAGQSKPLKRFTPVPPTTSVASRRTNLREIGSSVSSPTSICIDLTEGDICATNNNALSDEASEGVITRRRSIAKESSSPISKYPTRSSTKRDTLASHSLANTRSTGMVLNRDDSSITTTTTAFLTTENLSQLLEGIEAQARACSAALAEEESKRQAYRVDAARRIHNYEPFIRAFLKELKEQGMLQRLVGEANASVGSGGRQLRKRRTTSITPQKAVWSSSSAVSTSSSTSGDASGVGTAGGALSRLAVKRARLTAAANRPSTRMSAANASSASVGAGVTSGRAGEALLSNVPTMTVYDSIIGEKTPVIFDLGVAYIKCGFAGEASPRFILPSPFIELDFSSIDLYESLKELFYRLCYRYLLVNPKERRMVIVESIMTPTHFRQTIADVLFRHFEVPSILFAPAHLLALFTLGISTGFTLLSTWHSAHLGSRYIHKQLEIQIREHAFVEDAGAGRQKLSEVFDIGADAHAMLEDILMRACFVSPTDRAASWRKWIEAKENSKEECPVQPPSYATESFTCPLEGCGEGTRLVHIPSWLRESATEILFTADDADGVTIATLFLDCLLMCPIDCRMSLVQNVVCIGGTTMLPGFLERLNEELQKGLDLPQYAPLAALKQHLKFHKPPAKANYTAWLGGAIFGALEIRSYLTGTTFPTPLSPPNIPTWNQNTYAEKFGTGIFLRKM</sequence>
<proteinExistence type="inferred from homology"/>
<dbReference type="InterPro" id="IPR036959">
    <property type="entry name" value="Peptidase_C12_UCH_sf"/>
</dbReference>
<dbReference type="EMBL" id="JAKROA010000003">
    <property type="protein sequence ID" value="KAL5109623.1"/>
    <property type="molecule type" value="Genomic_DNA"/>
</dbReference>
<evidence type="ECO:0000256" key="13">
    <source>
        <dbReference type="RuleBase" id="RU000487"/>
    </source>
</evidence>
<keyword evidence="6 12" id="KW-0645">Protease</keyword>
<evidence type="ECO:0000256" key="15">
    <source>
        <dbReference type="SAM" id="MobiDB-lite"/>
    </source>
</evidence>
<dbReference type="InterPro" id="IPR038765">
    <property type="entry name" value="Papain-like_cys_pep_sf"/>
</dbReference>
<dbReference type="PROSITE" id="PS52049">
    <property type="entry name" value="ULD"/>
    <property type="match status" value="1"/>
</dbReference>
<dbReference type="Pfam" id="PF01088">
    <property type="entry name" value="Peptidase_C12"/>
    <property type="match status" value="2"/>
</dbReference>
<evidence type="ECO:0000256" key="10">
    <source>
        <dbReference type="ARBA" id="ARBA00022853"/>
    </source>
</evidence>
<feature type="active site" description="Proton donor" evidence="12">
    <location>
        <position position="278"/>
    </location>
</feature>
<evidence type="ECO:0000256" key="4">
    <source>
        <dbReference type="ARBA" id="ARBA00007182"/>
    </source>
</evidence>
<feature type="compositionally biased region" description="Polar residues" evidence="15">
    <location>
        <begin position="534"/>
        <end position="547"/>
    </location>
</feature>
<dbReference type="Pfam" id="PF18031">
    <property type="entry name" value="UCH_C"/>
    <property type="match status" value="1"/>
</dbReference>
<evidence type="ECO:0000313" key="17">
    <source>
        <dbReference type="EMBL" id="KAL5109623.1"/>
    </source>
</evidence>
<feature type="domain" description="UCH catalytic" evidence="16">
    <location>
        <begin position="5"/>
        <end position="340"/>
    </location>
</feature>
<dbReference type="InterPro" id="IPR041507">
    <property type="entry name" value="UCH_C"/>
</dbReference>
<evidence type="ECO:0000256" key="14">
    <source>
        <dbReference type="SAM" id="Coils"/>
    </source>
</evidence>
<evidence type="ECO:0000256" key="8">
    <source>
        <dbReference type="ARBA" id="ARBA00022801"/>
    </source>
</evidence>
<evidence type="ECO:0000256" key="2">
    <source>
        <dbReference type="ARBA" id="ARBA00003520"/>
    </source>
</evidence>
<evidence type="ECO:0000256" key="12">
    <source>
        <dbReference type="PROSITE-ProRule" id="PRU01393"/>
    </source>
</evidence>
<keyword evidence="10" id="KW-0156">Chromatin regulator</keyword>
<dbReference type="SUPFAM" id="SSF53067">
    <property type="entry name" value="Actin-like ATPase domain"/>
    <property type="match status" value="2"/>
</dbReference>
<comment type="catalytic activity">
    <reaction evidence="1 12">
        <text>Thiol-dependent hydrolysis of ester, thioester, amide, peptide and isopeptide bonds formed by the C-terminal Gly of ubiquitin (a 76-residue protein attached to proteins as an intracellular targeting signal).</text>
        <dbReference type="EC" id="3.4.19.12"/>
    </reaction>
</comment>
<keyword evidence="9 12" id="KW-0788">Thiol protease</keyword>
<evidence type="ECO:0000256" key="11">
    <source>
        <dbReference type="ARBA" id="ARBA00023242"/>
    </source>
</evidence>
<dbReference type="Pfam" id="PF00022">
    <property type="entry name" value="Actin"/>
    <property type="match status" value="2"/>
</dbReference>
<evidence type="ECO:0000256" key="1">
    <source>
        <dbReference type="ARBA" id="ARBA00000707"/>
    </source>
</evidence>
<comment type="caution">
    <text evidence="17">The sequence shown here is derived from an EMBL/GenBank/DDBJ whole genome shotgun (WGS) entry which is preliminary data.</text>
</comment>
<evidence type="ECO:0000256" key="9">
    <source>
        <dbReference type="ARBA" id="ARBA00022807"/>
    </source>
</evidence>
<evidence type="ECO:0000256" key="3">
    <source>
        <dbReference type="ARBA" id="ARBA00004123"/>
    </source>
</evidence>
<feature type="region of interest" description="Disordered" evidence="15">
    <location>
        <begin position="460"/>
        <end position="480"/>
    </location>
</feature>
<dbReference type="Gene3D" id="3.30.420.40">
    <property type="match status" value="2"/>
</dbReference>
<keyword evidence="18" id="KW-1185">Reference proteome</keyword>
<evidence type="ECO:0000313" key="18">
    <source>
        <dbReference type="Proteomes" id="UP001651158"/>
    </source>
</evidence>
<feature type="region of interest" description="Disordered" evidence="15">
    <location>
        <begin position="530"/>
        <end position="554"/>
    </location>
</feature>
<evidence type="ECO:0000256" key="5">
    <source>
        <dbReference type="ARBA" id="ARBA00012759"/>
    </source>
</evidence>
<dbReference type="Proteomes" id="UP001651158">
    <property type="component" value="Unassembled WGS sequence"/>
</dbReference>
<protein>
    <recommendedName>
        <fullName evidence="5 12">ubiquitinyl hydrolase 1</fullName>
        <ecNumber evidence="5 12">3.4.19.12</ecNumber>
    </recommendedName>
</protein>
<organism evidence="17 18">
    <name type="scientific">Taenia crassiceps</name>
    <dbReference type="NCBI Taxonomy" id="6207"/>
    <lineage>
        <taxon>Eukaryota</taxon>
        <taxon>Metazoa</taxon>
        <taxon>Spiralia</taxon>
        <taxon>Lophotrochozoa</taxon>
        <taxon>Platyhelminthes</taxon>
        <taxon>Cestoda</taxon>
        <taxon>Eucestoda</taxon>
        <taxon>Cyclophyllidea</taxon>
        <taxon>Taeniidae</taxon>
        <taxon>Taenia</taxon>
    </lineage>
</organism>
<feature type="site" description="Transition state stabilizer" evidence="12">
    <location>
        <position position="141"/>
    </location>
</feature>
<feature type="coiled-coil region" evidence="14">
    <location>
        <begin position="343"/>
        <end position="370"/>
    </location>
</feature>
<evidence type="ECO:0000256" key="6">
    <source>
        <dbReference type="ARBA" id="ARBA00022670"/>
    </source>
</evidence>
<comment type="function">
    <text evidence="2">Actins are highly conserved proteins that are involved in various types of cell motility and are ubiquitously expressed in all eukaryotic cells.</text>
</comment>
<comment type="similarity">
    <text evidence="13">Belongs to the actin family.</text>
</comment>
<accession>A0ABR4QIL1</accession>
<keyword evidence="8 12" id="KW-0378">Hydrolase</keyword>
<dbReference type="EC" id="3.4.19.12" evidence="5 12"/>
<evidence type="ECO:0000259" key="16">
    <source>
        <dbReference type="PROSITE" id="PS52048"/>
    </source>
</evidence>
<name>A0ABR4QIL1_9CEST</name>
<gene>
    <name evidence="17" type="ORF">TcWFU_010544</name>
</gene>
<dbReference type="InterPro" id="IPR043129">
    <property type="entry name" value="ATPase_NBD"/>
</dbReference>
<dbReference type="SUPFAM" id="SSF54001">
    <property type="entry name" value="Cysteine proteinases"/>
    <property type="match status" value="2"/>
</dbReference>
<keyword evidence="11" id="KW-0539">Nucleus</keyword>
<evidence type="ECO:0000256" key="7">
    <source>
        <dbReference type="ARBA" id="ARBA00022786"/>
    </source>
</evidence>
<dbReference type="SMART" id="SM00268">
    <property type="entry name" value="ACTIN"/>
    <property type="match status" value="1"/>
</dbReference>
<dbReference type="Gene3D" id="3.40.532.10">
    <property type="entry name" value="Peptidase C12, ubiquitin carboxyl-terminal hydrolase"/>
    <property type="match status" value="1"/>
</dbReference>
<dbReference type="InterPro" id="IPR001578">
    <property type="entry name" value="Peptidase_C12_UCH"/>
</dbReference>
<keyword evidence="14" id="KW-0175">Coiled coil</keyword>
<keyword evidence="7 12" id="KW-0833">Ubl conjugation pathway</keyword>
<dbReference type="Gene3D" id="1.20.58.860">
    <property type="match status" value="1"/>
</dbReference>
<feature type="compositionally biased region" description="Low complexity" evidence="15">
    <location>
        <begin position="676"/>
        <end position="697"/>
    </location>
</feature>
<dbReference type="CDD" id="cd10207">
    <property type="entry name" value="ASKHA_NBD_Arp10"/>
    <property type="match status" value="1"/>
</dbReference>
<feature type="site" description="Important for enzyme activity" evidence="12">
    <location>
        <position position="293"/>
    </location>
</feature>
<reference evidence="17 18" key="1">
    <citation type="journal article" date="2022" name="Front. Cell. Infect. Microbiol.">
        <title>The Genomes of Two Strains of Taenia crassiceps the Animal Model for the Study of Human Cysticercosis.</title>
        <authorList>
            <person name="Bobes R.J."/>
            <person name="Estrada K."/>
            <person name="Rios-Valencia D.G."/>
            <person name="Calderon-Gallegos A."/>
            <person name="de la Torre P."/>
            <person name="Carrero J.C."/>
            <person name="Sanchez-Flores A."/>
            <person name="Laclette J.P."/>
        </authorList>
    </citation>
    <scope>NUCLEOTIDE SEQUENCE [LARGE SCALE GENOMIC DNA]</scope>
    <source>
        <strain evidence="17">WFUcys</strain>
    </source>
</reference>
<dbReference type="InterPro" id="IPR004000">
    <property type="entry name" value="Actin"/>
</dbReference>
<dbReference type="PANTHER" id="PTHR10589">
    <property type="entry name" value="UBIQUITIN CARBOXYL-TERMINAL HYDROLASE"/>
    <property type="match status" value="1"/>
</dbReference>
<comment type="similarity">
    <text evidence="4">Belongs to the peptidase C12 family. BAP1 subfamily.</text>
</comment>
<dbReference type="PROSITE" id="PS52048">
    <property type="entry name" value="UCH_DOMAIN"/>
    <property type="match status" value="1"/>
</dbReference>
<comment type="subcellular location">
    <subcellularLocation>
        <location evidence="3">Nucleus</location>
    </subcellularLocation>
</comment>
<feature type="region of interest" description="Disordered" evidence="15">
    <location>
        <begin position="655"/>
        <end position="700"/>
    </location>
</feature>
<dbReference type="Gene3D" id="3.90.640.10">
    <property type="entry name" value="Actin, Chain A, domain 4"/>
    <property type="match status" value="1"/>
</dbReference>